<gene>
    <name evidence="4" type="ORF">BHU25_22400</name>
</gene>
<proteinExistence type="predicted"/>
<feature type="repeat" description="TPR" evidence="1">
    <location>
        <begin position="370"/>
        <end position="403"/>
    </location>
</feature>
<dbReference type="PROSITE" id="PS50005">
    <property type="entry name" value="TPR"/>
    <property type="match status" value="2"/>
</dbReference>
<dbReference type="AlphaFoldDB" id="A0A423CZ42"/>
<feature type="signal peptide" evidence="3">
    <location>
        <begin position="1"/>
        <end position="25"/>
    </location>
</feature>
<dbReference type="Proteomes" id="UP000285286">
    <property type="component" value="Unassembled WGS sequence"/>
</dbReference>
<keyword evidence="2" id="KW-0812">Transmembrane</keyword>
<evidence type="ECO:0000256" key="1">
    <source>
        <dbReference type="PROSITE-ProRule" id="PRU00339"/>
    </source>
</evidence>
<name>A0A423CZ42_9PSED</name>
<keyword evidence="2" id="KW-0472">Membrane</keyword>
<dbReference type="InterPro" id="IPR011990">
    <property type="entry name" value="TPR-like_helical_dom_sf"/>
</dbReference>
<dbReference type="SUPFAM" id="SSF48452">
    <property type="entry name" value="TPR-like"/>
    <property type="match status" value="1"/>
</dbReference>
<reference evidence="4 5" key="1">
    <citation type="submission" date="2016-10" db="EMBL/GenBank/DDBJ databases">
        <title>Comparative genome analysis of multiple Pseudomonas spp. focuses on biocontrol and plant growth promoting traits.</title>
        <authorList>
            <person name="Tao X.-Y."/>
            <person name="Taylor C.G."/>
        </authorList>
    </citation>
    <scope>NUCLEOTIDE SEQUENCE [LARGE SCALE GENOMIC DNA]</scope>
    <source>
        <strain evidence="4 5">15D11</strain>
    </source>
</reference>
<feature type="transmembrane region" description="Helical" evidence="2">
    <location>
        <begin position="80"/>
        <end position="99"/>
    </location>
</feature>
<keyword evidence="2" id="KW-1133">Transmembrane helix</keyword>
<keyword evidence="5" id="KW-1185">Reference proteome</keyword>
<keyword evidence="1" id="KW-0802">TPR repeat</keyword>
<organism evidence="4 5">
    <name type="scientific">Pseudomonas vranovensis</name>
    <dbReference type="NCBI Taxonomy" id="321661"/>
    <lineage>
        <taxon>Bacteria</taxon>
        <taxon>Pseudomonadati</taxon>
        <taxon>Pseudomonadota</taxon>
        <taxon>Gammaproteobacteria</taxon>
        <taxon>Pseudomonadales</taxon>
        <taxon>Pseudomonadaceae</taxon>
        <taxon>Pseudomonas</taxon>
    </lineage>
</organism>
<evidence type="ECO:0000313" key="4">
    <source>
        <dbReference type="EMBL" id="ROL64635.1"/>
    </source>
</evidence>
<keyword evidence="3" id="KW-0732">Signal</keyword>
<feature type="repeat" description="TPR" evidence="1">
    <location>
        <begin position="408"/>
        <end position="441"/>
    </location>
</feature>
<dbReference type="Gene3D" id="1.25.40.10">
    <property type="entry name" value="Tetratricopeptide repeat domain"/>
    <property type="match status" value="1"/>
</dbReference>
<protein>
    <submittedName>
        <fullName evidence="4">Uncharacterized protein</fullName>
    </submittedName>
</protein>
<dbReference type="SMART" id="SM00028">
    <property type="entry name" value="TPR"/>
    <property type="match status" value="2"/>
</dbReference>
<feature type="transmembrane region" description="Helical" evidence="2">
    <location>
        <begin position="53"/>
        <end position="73"/>
    </location>
</feature>
<sequence>MIQTMSTLIKVIGFMYLLFCLPAYADSADPMLSYFDELLKTCYAQLETWRSSYQWQVTLTIMVGVMGLVAAALQGLSSNYVKIITVVFGLIISAVTYAVNTLEMTNYKQISLSISKVEKIVLKMEAARLNYKTFKKPDNELAAEEFQKQYARFQTIVDPPDIEPLKAGYQFSLLSSAHAQDTPPWLTRLPDNPKNLYFVGIADSAQLPDAQAQSIYTGKMAATQFIRETLQASMENSGPVDPLVDTLARSAEEVDNHITYDEKTGLYRYYSLIRVNRFQAQNSTRFVYLQNGIDSPAAAFEPINAVQRQDNDYAARRLHLQEQQIDQTSRMLDAEQYKKFSDARQARRANEPHQAIPLLKEVLAQQPAFYLGWFNLALAYSQTREEQPARQAYKQAVALEPAQPVRDSSIYNAYGHFLLERHEYCESSRLLEQALTLEPQNTLAQRNLEKAKRDMSQNAVQCQ</sequence>
<evidence type="ECO:0000313" key="5">
    <source>
        <dbReference type="Proteomes" id="UP000285286"/>
    </source>
</evidence>
<dbReference type="InterPro" id="IPR019734">
    <property type="entry name" value="TPR_rpt"/>
</dbReference>
<comment type="caution">
    <text evidence="4">The sequence shown here is derived from an EMBL/GenBank/DDBJ whole genome shotgun (WGS) entry which is preliminary data.</text>
</comment>
<dbReference type="EMBL" id="MOAM01000035">
    <property type="protein sequence ID" value="ROL64635.1"/>
    <property type="molecule type" value="Genomic_DNA"/>
</dbReference>
<feature type="chain" id="PRO_5018975721" evidence="3">
    <location>
        <begin position="26"/>
        <end position="463"/>
    </location>
</feature>
<accession>A0A423CZ42</accession>
<evidence type="ECO:0000256" key="2">
    <source>
        <dbReference type="SAM" id="Phobius"/>
    </source>
</evidence>
<evidence type="ECO:0000256" key="3">
    <source>
        <dbReference type="SAM" id="SignalP"/>
    </source>
</evidence>